<accession>A0A165QU42</accession>
<dbReference type="AlphaFoldDB" id="A0A165QU42"/>
<feature type="region of interest" description="Disordered" evidence="2">
    <location>
        <begin position="531"/>
        <end position="553"/>
    </location>
</feature>
<keyword evidence="3" id="KW-0472">Membrane</keyword>
<feature type="transmembrane region" description="Helical" evidence="3">
    <location>
        <begin position="454"/>
        <end position="475"/>
    </location>
</feature>
<protein>
    <submittedName>
        <fullName evidence="5">Acid protease</fullName>
    </submittedName>
</protein>
<keyword evidence="5" id="KW-0645">Protease</keyword>
<dbReference type="InterPro" id="IPR033121">
    <property type="entry name" value="PEPTIDASE_A1"/>
</dbReference>
<dbReference type="InterPro" id="IPR021109">
    <property type="entry name" value="Peptidase_aspartic_dom_sf"/>
</dbReference>
<feature type="compositionally biased region" description="Polar residues" evidence="2">
    <location>
        <begin position="597"/>
        <end position="606"/>
    </location>
</feature>
<dbReference type="PRINTS" id="PR00792">
    <property type="entry name" value="PEPSIN"/>
</dbReference>
<name>A0A165QU42_9AGAM</name>
<dbReference type="OrthoDB" id="2747330at2759"/>
<keyword evidence="3" id="KW-0812">Transmembrane</keyword>
<dbReference type="Pfam" id="PF00026">
    <property type="entry name" value="Asp"/>
    <property type="match status" value="2"/>
</dbReference>
<feature type="region of interest" description="Disordered" evidence="2">
    <location>
        <begin position="582"/>
        <end position="713"/>
    </location>
</feature>
<organism evidence="5 6">
    <name type="scientific">Neolentinus lepideus HHB14362 ss-1</name>
    <dbReference type="NCBI Taxonomy" id="1314782"/>
    <lineage>
        <taxon>Eukaryota</taxon>
        <taxon>Fungi</taxon>
        <taxon>Dikarya</taxon>
        <taxon>Basidiomycota</taxon>
        <taxon>Agaricomycotina</taxon>
        <taxon>Agaricomycetes</taxon>
        <taxon>Gloeophyllales</taxon>
        <taxon>Gloeophyllaceae</taxon>
        <taxon>Neolentinus</taxon>
    </lineage>
</organism>
<gene>
    <name evidence="5" type="ORF">NEOLEDRAFT_1137454</name>
</gene>
<feature type="compositionally biased region" description="Basic and acidic residues" evidence="2">
    <location>
        <begin position="7"/>
        <end position="21"/>
    </location>
</feature>
<dbReference type="PANTHER" id="PTHR47966">
    <property type="entry name" value="BETA-SITE APP-CLEAVING ENZYME, ISOFORM A-RELATED"/>
    <property type="match status" value="1"/>
</dbReference>
<feature type="domain" description="Peptidase A1" evidence="4">
    <location>
        <begin position="45"/>
        <end position="392"/>
    </location>
</feature>
<dbReference type="SUPFAM" id="SSF50630">
    <property type="entry name" value="Acid proteases"/>
    <property type="match status" value="1"/>
</dbReference>
<dbReference type="InterPro" id="IPR034164">
    <property type="entry name" value="Pepsin-like_dom"/>
</dbReference>
<reference evidence="5 6" key="1">
    <citation type="journal article" date="2016" name="Mol. Biol. Evol.">
        <title>Comparative Genomics of Early-Diverging Mushroom-Forming Fungi Provides Insights into the Origins of Lignocellulose Decay Capabilities.</title>
        <authorList>
            <person name="Nagy L.G."/>
            <person name="Riley R."/>
            <person name="Tritt A."/>
            <person name="Adam C."/>
            <person name="Daum C."/>
            <person name="Floudas D."/>
            <person name="Sun H."/>
            <person name="Yadav J.S."/>
            <person name="Pangilinan J."/>
            <person name="Larsson K.H."/>
            <person name="Matsuura K."/>
            <person name="Barry K."/>
            <person name="Labutti K."/>
            <person name="Kuo R."/>
            <person name="Ohm R.A."/>
            <person name="Bhattacharya S.S."/>
            <person name="Shirouzu T."/>
            <person name="Yoshinaga Y."/>
            <person name="Martin F.M."/>
            <person name="Grigoriev I.V."/>
            <person name="Hibbett D.S."/>
        </authorList>
    </citation>
    <scope>NUCLEOTIDE SEQUENCE [LARGE SCALE GENOMIC DNA]</scope>
    <source>
        <strain evidence="5 6">HHB14362 ss-1</strain>
    </source>
</reference>
<evidence type="ECO:0000256" key="3">
    <source>
        <dbReference type="SAM" id="Phobius"/>
    </source>
</evidence>
<dbReference type="EMBL" id="KV425591">
    <property type="protein sequence ID" value="KZT22876.1"/>
    <property type="molecule type" value="Genomic_DNA"/>
</dbReference>
<dbReference type="CDD" id="cd05471">
    <property type="entry name" value="pepsin_like"/>
    <property type="match status" value="1"/>
</dbReference>
<dbReference type="PANTHER" id="PTHR47966:SF57">
    <property type="entry name" value="PEPTIDASE A1 DOMAIN-CONTAINING PROTEIN"/>
    <property type="match status" value="1"/>
</dbReference>
<dbReference type="PROSITE" id="PS51767">
    <property type="entry name" value="PEPTIDASE_A1"/>
    <property type="match status" value="1"/>
</dbReference>
<dbReference type="InterPro" id="IPR001461">
    <property type="entry name" value="Aspartic_peptidase_A1"/>
</dbReference>
<evidence type="ECO:0000256" key="1">
    <source>
        <dbReference type="ARBA" id="ARBA00007447"/>
    </source>
</evidence>
<evidence type="ECO:0000256" key="2">
    <source>
        <dbReference type="SAM" id="MobiDB-lite"/>
    </source>
</evidence>
<feature type="compositionally biased region" description="Polar residues" evidence="2">
    <location>
        <begin position="533"/>
        <end position="542"/>
    </location>
</feature>
<sequence length="713" mass="76076">MYPRSWKGKEREVHVESKRTEGNGGSDGIVIPMQMIGDGTYTVEYIVPIIMGNGQNLSLQVDTGSSDLWIASTSCSSCSSTGARLYNPSQATETGVLFNIQYLLGNVSGPIVWDSVQLGGYSITNQALCAATAVAQEPLSSSFDGVLGLALPANSVIEDKIPSALDNSPDGATFSSNLFSMTPISQAPPARFLSLSFERPGSDRTPSLLGIGRHPESLVPDPSQVQYSGLIATSSLGQLFWQSSVRGVTVYVNGEARAVNIGRSHTGAVFPIAAVDSGVPYIITTSTIANGIYGAIGINPASDGQYYVPCTTPLNMTITLDGQAPLPLHPLDLTAVPQQDARSANCVGLIQADDTAFTANQDFGDMILGVPFLRNMYTVLAYDVPDSNGNFPAVTTSASMDLITPRLGLMSLTNASTALEEFHTVRVLNQPLGNTTPTASSGGSKKGLSVGFDVLIGLLSFLGLCVILFGLRWVLARRKYRTQVPSRDDGELQSKDAYALAALRPEGDAYGPSEDALRMLRYEAYKRNRRMRSQYSTDSSLTKVGEQDGAKDDLKDVEMGIRPSFHDPWDPHTSLASDWRDTLVGDEGAGGHKKNFSGDSLGSRSPPTHRRNLSDGSNGDTPVTAPLLAHVRTPSQGSDVNDMDLGDGARMTGIGTASRRSLRERDSVGSIGSMQELERTSSRPYAPSPLRPRAPHTLSSSSTRRDPPAEQSS</sequence>
<keyword evidence="3" id="KW-1133">Transmembrane helix</keyword>
<dbReference type="InParanoid" id="A0A165QU42"/>
<evidence type="ECO:0000259" key="4">
    <source>
        <dbReference type="PROSITE" id="PS51767"/>
    </source>
</evidence>
<feature type="region of interest" description="Disordered" evidence="2">
    <location>
        <begin position="1"/>
        <end position="24"/>
    </location>
</feature>
<keyword evidence="6" id="KW-1185">Reference proteome</keyword>
<dbReference type="Proteomes" id="UP000076761">
    <property type="component" value="Unassembled WGS sequence"/>
</dbReference>
<keyword evidence="5" id="KW-0378">Hydrolase</keyword>
<dbReference type="Gene3D" id="2.40.70.10">
    <property type="entry name" value="Acid Proteases"/>
    <property type="match status" value="2"/>
</dbReference>
<dbReference type="GO" id="GO:0006508">
    <property type="term" value="P:proteolysis"/>
    <property type="evidence" value="ECO:0007669"/>
    <property type="project" value="UniProtKB-KW"/>
</dbReference>
<proteinExistence type="inferred from homology"/>
<comment type="similarity">
    <text evidence="1">Belongs to the peptidase A1 family.</text>
</comment>
<evidence type="ECO:0000313" key="5">
    <source>
        <dbReference type="EMBL" id="KZT22876.1"/>
    </source>
</evidence>
<evidence type="ECO:0000313" key="6">
    <source>
        <dbReference type="Proteomes" id="UP000076761"/>
    </source>
</evidence>
<dbReference type="GO" id="GO:0004190">
    <property type="term" value="F:aspartic-type endopeptidase activity"/>
    <property type="evidence" value="ECO:0007669"/>
    <property type="project" value="InterPro"/>
</dbReference>
<dbReference type="STRING" id="1314782.A0A165QU42"/>
<feature type="compositionally biased region" description="Basic and acidic residues" evidence="2">
    <location>
        <begin position="703"/>
        <end position="713"/>
    </location>
</feature>